<dbReference type="Proteomes" id="UP000886852">
    <property type="component" value="Unassembled WGS sequence"/>
</dbReference>
<dbReference type="InterPro" id="IPR014203">
    <property type="entry name" value="Spore_V_AC"/>
</dbReference>
<protein>
    <submittedName>
        <fullName evidence="2">Stage V sporulation protein AC</fullName>
    </submittedName>
</protein>
<reference evidence="2" key="1">
    <citation type="submission" date="2020-10" db="EMBL/GenBank/DDBJ databases">
        <authorList>
            <person name="Gilroy R."/>
        </authorList>
    </citation>
    <scope>NUCLEOTIDE SEQUENCE</scope>
    <source>
        <strain evidence="2">ChiHjej12B11-7776</strain>
    </source>
</reference>
<feature type="transmembrane region" description="Helical" evidence="1">
    <location>
        <begin position="58"/>
        <end position="78"/>
    </location>
</feature>
<feature type="transmembrane region" description="Helical" evidence="1">
    <location>
        <begin position="28"/>
        <end position="46"/>
    </location>
</feature>
<keyword evidence="1" id="KW-1133">Transmembrane helix</keyword>
<gene>
    <name evidence="2" type="primary">spoVAC</name>
    <name evidence="2" type="ORF">IAC72_00250</name>
</gene>
<dbReference type="Pfam" id="PF03862">
    <property type="entry name" value="SpoVAC_SpoVAEB"/>
    <property type="match status" value="1"/>
</dbReference>
<organism evidence="2 3">
    <name type="scientific">Candidatus Fimimonas merdipullorum</name>
    <dbReference type="NCBI Taxonomy" id="2840822"/>
    <lineage>
        <taxon>Bacteria</taxon>
        <taxon>Pseudomonadati</taxon>
        <taxon>Myxococcota</taxon>
        <taxon>Myxococcia</taxon>
        <taxon>Myxococcales</taxon>
        <taxon>Cystobacterineae</taxon>
        <taxon>Myxococcaceae</taxon>
        <taxon>Myxococcaceae incertae sedis</taxon>
        <taxon>Candidatus Fimimonas</taxon>
    </lineage>
</organism>
<feature type="transmembrane region" description="Helical" evidence="1">
    <location>
        <begin position="85"/>
        <end position="106"/>
    </location>
</feature>
<dbReference type="PANTHER" id="PTHR38450:SF1">
    <property type="entry name" value="STAGE V SPORULATION PROTEIN AC"/>
    <property type="match status" value="1"/>
</dbReference>
<name>A0A9D1SPW7_9BACT</name>
<feature type="transmembrane region" description="Helical" evidence="1">
    <location>
        <begin position="126"/>
        <end position="146"/>
    </location>
</feature>
<evidence type="ECO:0000256" key="1">
    <source>
        <dbReference type="SAM" id="Phobius"/>
    </source>
</evidence>
<dbReference type="NCBIfam" id="TIGR02838">
    <property type="entry name" value="spore_V_AC"/>
    <property type="match status" value="1"/>
</dbReference>
<comment type="caution">
    <text evidence="2">The sequence shown here is derived from an EMBL/GenBank/DDBJ whole genome shotgun (WGS) entry which is preliminary data.</text>
</comment>
<evidence type="ECO:0000313" key="3">
    <source>
        <dbReference type="Proteomes" id="UP000886852"/>
    </source>
</evidence>
<keyword evidence="1" id="KW-0472">Membrane</keyword>
<evidence type="ECO:0000313" key="2">
    <source>
        <dbReference type="EMBL" id="HIU90432.1"/>
    </source>
</evidence>
<proteinExistence type="predicted"/>
<dbReference type="AlphaFoldDB" id="A0A9D1SPW7"/>
<dbReference type="EMBL" id="DVOC01000007">
    <property type="protein sequence ID" value="HIU90432.1"/>
    <property type="molecule type" value="Genomic_DNA"/>
</dbReference>
<accession>A0A9D1SPW7</accession>
<dbReference type="PANTHER" id="PTHR38450">
    <property type="entry name" value="STAGE V SPORULATION PROTEIN AC-RELATED"/>
    <property type="match status" value="1"/>
</dbReference>
<sequence>MQNEPITQSNYKQYVFEKMPKSAHWKNMFWAFVVGGTICTIGQGFIELYKLWFSQQDASVLASATLVALAALLTGVGVYDRIGRFAGAGSTIPITGFSNAVVSPALEFRSEGYVYGVGAKMFQVAGPVIVNGVTISVIVALITLIMNAI</sequence>
<dbReference type="InterPro" id="IPR005562">
    <property type="entry name" value="SpoVA"/>
</dbReference>
<reference evidence="2" key="2">
    <citation type="journal article" date="2021" name="PeerJ">
        <title>Extensive microbial diversity within the chicken gut microbiome revealed by metagenomics and culture.</title>
        <authorList>
            <person name="Gilroy R."/>
            <person name="Ravi A."/>
            <person name="Getino M."/>
            <person name="Pursley I."/>
            <person name="Horton D.L."/>
            <person name="Alikhan N.F."/>
            <person name="Baker D."/>
            <person name="Gharbi K."/>
            <person name="Hall N."/>
            <person name="Watson M."/>
            <person name="Adriaenssens E.M."/>
            <person name="Foster-Nyarko E."/>
            <person name="Jarju S."/>
            <person name="Secka A."/>
            <person name="Antonio M."/>
            <person name="Oren A."/>
            <person name="Chaudhuri R.R."/>
            <person name="La Ragione R."/>
            <person name="Hildebrand F."/>
            <person name="Pallen M.J."/>
        </authorList>
    </citation>
    <scope>NUCLEOTIDE SEQUENCE</scope>
    <source>
        <strain evidence="2">ChiHjej12B11-7776</strain>
    </source>
</reference>
<keyword evidence="1" id="KW-0812">Transmembrane</keyword>